<dbReference type="Proteomes" id="UP000414364">
    <property type="component" value="Unassembled WGS sequence"/>
</dbReference>
<keyword evidence="5" id="KW-1185">Reference proteome</keyword>
<dbReference type="Proteomes" id="UP000371423">
    <property type="component" value="Unassembled WGS sequence"/>
</dbReference>
<dbReference type="Gene3D" id="3.30.70.360">
    <property type="match status" value="1"/>
</dbReference>
<dbReference type="AlphaFoldDB" id="A0A5P0ZUN3"/>
<evidence type="ECO:0000256" key="1">
    <source>
        <dbReference type="PIRSR" id="PIRSR005962-1"/>
    </source>
</evidence>
<feature type="binding site" evidence="1">
    <location>
        <position position="151"/>
    </location>
    <ligand>
        <name>Mn(2+)</name>
        <dbReference type="ChEBI" id="CHEBI:29035"/>
        <label>2</label>
    </ligand>
</feature>
<dbReference type="InterPro" id="IPR036264">
    <property type="entry name" value="Bact_exopeptidase_dim_dom"/>
</dbReference>
<dbReference type="SUPFAM" id="SSF55031">
    <property type="entry name" value="Bacterial exopeptidase dimerisation domain"/>
    <property type="match status" value="1"/>
</dbReference>
<organism evidence="4 5">
    <name type="scientific">Companilactobacillus halodurans</name>
    <dbReference type="NCBI Taxonomy" id="2584183"/>
    <lineage>
        <taxon>Bacteria</taxon>
        <taxon>Bacillati</taxon>
        <taxon>Bacillota</taxon>
        <taxon>Bacilli</taxon>
        <taxon>Lactobacillales</taxon>
        <taxon>Lactobacillaceae</taxon>
        <taxon>Companilactobacillus</taxon>
    </lineage>
</organism>
<feature type="binding site" evidence="1">
    <location>
        <position position="115"/>
    </location>
    <ligand>
        <name>Mn(2+)</name>
        <dbReference type="ChEBI" id="CHEBI:29035"/>
        <label>2</label>
    </ligand>
</feature>
<feature type="binding site" evidence="1">
    <location>
        <position position="117"/>
    </location>
    <ligand>
        <name>Mn(2+)</name>
        <dbReference type="ChEBI" id="CHEBI:29035"/>
        <label>2</label>
    </ligand>
</feature>
<dbReference type="EMBL" id="VDFO01000003">
    <property type="protein sequence ID" value="MQS96538.1"/>
    <property type="molecule type" value="Genomic_DNA"/>
</dbReference>
<keyword evidence="4" id="KW-0378">Hydrolase</keyword>
<name>A0A5P0ZUN3_9LACO</name>
<gene>
    <name evidence="4" type="ORF">FHL05_01345</name>
    <name evidence="3" type="ORF">FHL06_06850</name>
</gene>
<accession>A0A5P0ZUN3</accession>
<keyword evidence="1" id="KW-0464">Manganese</keyword>
<protein>
    <submittedName>
        <fullName evidence="4">Amidohydrolase</fullName>
    </submittedName>
</protein>
<reference evidence="5 6" key="1">
    <citation type="journal article" date="2019" name="Syst. Appl. Microbiol.">
        <title>Polyphasic characterization of two novel Lactobacillus spp. isolated from blown salami packages: Description of Lactobacillus halodurans sp. nov. and Lactobacillus salsicarnum sp. nov.</title>
        <authorList>
            <person name="Schuster J.A."/>
            <person name="Klingl A."/>
            <person name="Vogel R.F."/>
            <person name="Ehrmann M.A."/>
        </authorList>
    </citation>
    <scope>NUCLEOTIDE SEQUENCE [LARGE SCALE GENOMIC DNA]</scope>
    <source>
        <strain evidence="4 5">TMW 1.1920</strain>
        <strain evidence="3 6">TMW 1.2172</strain>
    </source>
</reference>
<dbReference type="PIRSF" id="PIRSF005962">
    <property type="entry name" value="Pept_M20D_amidohydro"/>
    <property type="match status" value="1"/>
</dbReference>
<evidence type="ECO:0000313" key="4">
    <source>
        <dbReference type="EMBL" id="MQS96538.1"/>
    </source>
</evidence>
<dbReference type="EMBL" id="VDFP01000011">
    <property type="protein sequence ID" value="MQS76103.1"/>
    <property type="molecule type" value="Genomic_DNA"/>
</dbReference>
<dbReference type="OrthoDB" id="9776731at2"/>
<dbReference type="RefSeq" id="WP_153385496.1">
    <property type="nucleotide sequence ID" value="NZ_VDFO01000003.1"/>
</dbReference>
<evidence type="ECO:0000259" key="2">
    <source>
        <dbReference type="Pfam" id="PF07687"/>
    </source>
</evidence>
<dbReference type="Pfam" id="PF01546">
    <property type="entry name" value="Peptidase_M20"/>
    <property type="match status" value="1"/>
</dbReference>
<evidence type="ECO:0000313" key="3">
    <source>
        <dbReference type="EMBL" id="MQS76103.1"/>
    </source>
</evidence>
<dbReference type="Pfam" id="PF07687">
    <property type="entry name" value="M20_dimer"/>
    <property type="match status" value="1"/>
</dbReference>
<dbReference type="PANTHER" id="PTHR11014:SF63">
    <property type="entry name" value="METALLOPEPTIDASE, PUTATIVE (AFU_ORTHOLOGUE AFUA_6G09600)-RELATED"/>
    <property type="match status" value="1"/>
</dbReference>
<dbReference type="PANTHER" id="PTHR11014">
    <property type="entry name" value="PEPTIDASE M20 FAMILY MEMBER"/>
    <property type="match status" value="1"/>
</dbReference>
<feature type="binding site" evidence="1">
    <location>
        <position position="176"/>
    </location>
    <ligand>
        <name>Mn(2+)</name>
        <dbReference type="ChEBI" id="CHEBI:29035"/>
        <label>2</label>
    </ligand>
</feature>
<dbReference type="NCBIfam" id="TIGR01891">
    <property type="entry name" value="amidohydrolases"/>
    <property type="match status" value="1"/>
</dbReference>
<dbReference type="InterPro" id="IPR011650">
    <property type="entry name" value="Peptidase_M20_dimer"/>
</dbReference>
<feature type="binding site" evidence="1">
    <location>
        <position position="376"/>
    </location>
    <ligand>
        <name>Mn(2+)</name>
        <dbReference type="ChEBI" id="CHEBI:29035"/>
        <label>2</label>
    </ligand>
</feature>
<keyword evidence="1" id="KW-0479">Metal-binding</keyword>
<dbReference type="Gene3D" id="3.40.630.10">
    <property type="entry name" value="Zn peptidases"/>
    <property type="match status" value="1"/>
</dbReference>
<evidence type="ECO:0000313" key="5">
    <source>
        <dbReference type="Proteomes" id="UP000371423"/>
    </source>
</evidence>
<feature type="domain" description="Peptidase M20 dimerisation" evidence="2">
    <location>
        <begin position="196"/>
        <end position="291"/>
    </location>
</feature>
<dbReference type="InterPro" id="IPR017439">
    <property type="entry name" value="Amidohydrolase"/>
</dbReference>
<comment type="caution">
    <text evidence="4">The sequence shown here is derived from an EMBL/GenBank/DDBJ whole genome shotgun (WGS) entry which is preliminary data.</text>
</comment>
<evidence type="ECO:0000313" key="6">
    <source>
        <dbReference type="Proteomes" id="UP000414364"/>
    </source>
</evidence>
<dbReference type="InterPro" id="IPR002933">
    <property type="entry name" value="Peptidase_M20"/>
</dbReference>
<dbReference type="GO" id="GO:0016787">
    <property type="term" value="F:hydrolase activity"/>
    <property type="evidence" value="ECO:0007669"/>
    <property type="project" value="UniProtKB-KW"/>
</dbReference>
<sequence>MSEKYALADQSLKEKLYKKIEDKTDKMIQIRRYLHEHPELSFEEKETGKYIADFYKDMDVKVEANYGDGYGVVVTIDSGKPGKTIALRADFDGLPVQEETGLPYASKNKGVMHACGHDGHTAYMLILAECLYELKDEFDGKVKIIHQPAEETPPGGAPGMIKAGVLKGVDAILGVHGWATTPYGTVQCTIGPVMTGRSSFKLTIHGKGGHGSAPNLANDANVAASYFVTIAQTIISRRTDPFDMCTLTVGNFDGRGSFNVIKDSVFLEGDVRFMNVAERPIIEKNFKNIVKGLEIMFGVKVDLFYNADYPVLDNNEDLTKEVQYSLNHSDIKELQTVDTTSRNTASEDFAYFSNEVPGVYMFVGEMPDNGVYSAHHSPTFVINEKALPLAAKTVGAAALDFLANK</sequence>
<comment type="cofactor">
    <cofactor evidence="1">
        <name>Mn(2+)</name>
        <dbReference type="ChEBI" id="CHEBI:29035"/>
    </cofactor>
    <text evidence="1">The Mn(2+) ion enhances activity.</text>
</comment>
<dbReference type="SUPFAM" id="SSF53187">
    <property type="entry name" value="Zn-dependent exopeptidases"/>
    <property type="match status" value="1"/>
</dbReference>
<dbReference type="GO" id="GO:0046872">
    <property type="term" value="F:metal ion binding"/>
    <property type="evidence" value="ECO:0007669"/>
    <property type="project" value="UniProtKB-KW"/>
</dbReference>
<proteinExistence type="predicted"/>